<evidence type="ECO:0000313" key="1">
    <source>
        <dbReference type="EMBL" id="TYI07485.1"/>
    </source>
</evidence>
<dbReference type="EMBL" id="CM017619">
    <property type="protein sequence ID" value="TYI07486.1"/>
    <property type="molecule type" value="Genomic_DNA"/>
</dbReference>
<dbReference type="AlphaFoldDB" id="A0A5D2NWQ3"/>
<dbReference type="EMBL" id="CM017619">
    <property type="protein sequence ID" value="TYI07485.1"/>
    <property type="molecule type" value="Genomic_DNA"/>
</dbReference>
<dbReference type="EMBL" id="CM017619">
    <property type="protein sequence ID" value="TYI07488.1"/>
    <property type="molecule type" value="Genomic_DNA"/>
</dbReference>
<sequence length="119" mass="13416">MNETKKGNLMLSYTSRNQQLDTISQCLFTSPSQLLMIAGFKKSFSLLLPIFYEGYFPFFTLVALADFSLVSGEHSLEHHPTDATSEWRTIFDAKISPPTSRTTSPEVDLKECWSNVASK</sequence>
<proteinExistence type="predicted"/>
<evidence type="ECO:0000313" key="2">
    <source>
        <dbReference type="Proteomes" id="UP000322667"/>
    </source>
</evidence>
<protein>
    <submittedName>
        <fullName evidence="1">Uncharacterized protein</fullName>
    </submittedName>
</protein>
<dbReference type="Proteomes" id="UP000322667">
    <property type="component" value="Chromosome A10"/>
</dbReference>
<reference evidence="1 2" key="1">
    <citation type="submission" date="2019-07" db="EMBL/GenBank/DDBJ databases">
        <title>WGS assembly of Gossypium tomentosum.</title>
        <authorList>
            <person name="Chen Z.J."/>
            <person name="Sreedasyam A."/>
            <person name="Ando A."/>
            <person name="Song Q."/>
            <person name="De L."/>
            <person name="Hulse-Kemp A."/>
            <person name="Ding M."/>
            <person name="Ye W."/>
            <person name="Kirkbride R."/>
            <person name="Jenkins J."/>
            <person name="Plott C."/>
            <person name="Lovell J."/>
            <person name="Lin Y.-M."/>
            <person name="Vaughn R."/>
            <person name="Liu B."/>
            <person name="Li W."/>
            <person name="Simpson S."/>
            <person name="Scheffler B."/>
            <person name="Saski C."/>
            <person name="Grover C."/>
            <person name="Hu G."/>
            <person name="Conover J."/>
            <person name="Carlson J."/>
            <person name="Shu S."/>
            <person name="Boston L."/>
            <person name="Williams M."/>
            <person name="Peterson D."/>
            <person name="Mcgee K."/>
            <person name="Jones D."/>
            <person name="Wendel J."/>
            <person name="Stelly D."/>
            <person name="Grimwood J."/>
            <person name="Schmutz J."/>
        </authorList>
    </citation>
    <scope>NUCLEOTIDE SEQUENCE [LARGE SCALE GENOMIC DNA]</scope>
    <source>
        <strain evidence="1">7179.01</strain>
    </source>
</reference>
<keyword evidence="2" id="KW-1185">Reference proteome</keyword>
<name>A0A5D2NWQ3_GOSTO</name>
<accession>A0A5D2NWQ3</accession>
<dbReference type="EMBL" id="CM017619">
    <property type="protein sequence ID" value="TYI07487.1"/>
    <property type="molecule type" value="Genomic_DNA"/>
</dbReference>
<gene>
    <name evidence="1" type="ORF">ES332_A10G230700v1</name>
</gene>
<organism evidence="1 2">
    <name type="scientific">Gossypium tomentosum</name>
    <name type="common">Hawaiian cotton</name>
    <name type="synonym">Gossypium sandvicense</name>
    <dbReference type="NCBI Taxonomy" id="34277"/>
    <lineage>
        <taxon>Eukaryota</taxon>
        <taxon>Viridiplantae</taxon>
        <taxon>Streptophyta</taxon>
        <taxon>Embryophyta</taxon>
        <taxon>Tracheophyta</taxon>
        <taxon>Spermatophyta</taxon>
        <taxon>Magnoliopsida</taxon>
        <taxon>eudicotyledons</taxon>
        <taxon>Gunneridae</taxon>
        <taxon>Pentapetalae</taxon>
        <taxon>rosids</taxon>
        <taxon>malvids</taxon>
        <taxon>Malvales</taxon>
        <taxon>Malvaceae</taxon>
        <taxon>Malvoideae</taxon>
        <taxon>Gossypium</taxon>
    </lineage>
</organism>